<reference evidence="3 4" key="1">
    <citation type="journal article" date="2010" name="BMC Genomics">
        <title>Genome comparison of the epiphytic bacteria Erwinia billingiae and E. tasmaniensis with the pear pathogen E. pyrifoliae.</title>
        <authorList>
            <person name="Kube M."/>
            <person name="Migdoll A.M."/>
            <person name="Gehring I."/>
            <person name="Heitmann K."/>
            <person name="Mayer Y."/>
            <person name="Kuhl H."/>
            <person name="Knaust F."/>
            <person name="Geider K."/>
            <person name="Reinhardt R."/>
        </authorList>
    </citation>
    <scope>NUCLEOTIDE SEQUENCE [LARGE SCALE GENOMIC DNA]</scope>
    <source>
        <strain evidence="3 4">Eb661</strain>
    </source>
</reference>
<dbReference type="GeneID" id="90514516"/>
<evidence type="ECO:0000256" key="1">
    <source>
        <dbReference type="SAM" id="SignalP"/>
    </source>
</evidence>
<organism evidence="4">
    <name type="scientific">Erwinia billingiae (strain Eb661)</name>
    <dbReference type="NCBI Taxonomy" id="634500"/>
    <lineage>
        <taxon>Bacteria</taxon>
        <taxon>Pseudomonadati</taxon>
        <taxon>Pseudomonadota</taxon>
        <taxon>Gammaproteobacteria</taxon>
        <taxon>Enterobacterales</taxon>
        <taxon>Erwiniaceae</taxon>
        <taxon>Erwinia</taxon>
    </lineage>
</organism>
<keyword evidence="1" id="KW-0732">Signal</keyword>
<dbReference type="InterPro" id="IPR008966">
    <property type="entry name" value="Adhesion_dom_sf"/>
</dbReference>
<protein>
    <submittedName>
        <fullName evidence="3">Putative fimbrial protein</fullName>
    </submittedName>
</protein>
<accession>D8MW39</accession>
<evidence type="ECO:0000313" key="3">
    <source>
        <dbReference type="EMBL" id="CAX61046.1"/>
    </source>
</evidence>
<feature type="signal peptide" evidence="1">
    <location>
        <begin position="1"/>
        <end position="23"/>
    </location>
</feature>
<evidence type="ECO:0000313" key="4">
    <source>
        <dbReference type="Proteomes" id="UP000008793"/>
    </source>
</evidence>
<dbReference type="Pfam" id="PF00419">
    <property type="entry name" value="Fimbrial"/>
    <property type="match status" value="1"/>
</dbReference>
<name>D8MW39_ERWBE</name>
<feature type="domain" description="Fimbrial-type adhesion" evidence="2">
    <location>
        <begin position="28"/>
        <end position="180"/>
    </location>
</feature>
<dbReference type="Gene3D" id="2.60.40.1090">
    <property type="entry name" value="Fimbrial-type adhesion domain"/>
    <property type="match status" value="1"/>
</dbReference>
<dbReference type="GO" id="GO:0009289">
    <property type="term" value="C:pilus"/>
    <property type="evidence" value="ECO:0007669"/>
    <property type="project" value="InterPro"/>
</dbReference>
<gene>
    <name evidence="3" type="ordered locus">EbC_35150</name>
</gene>
<dbReference type="PANTHER" id="PTHR33420">
    <property type="entry name" value="FIMBRIAL SUBUNIT ELFA-RELATED"/>
    <property type="match status" value="1"/>
</dbReference>
<dbReference type="InterPro" id="IPR000259">
    <property type="entry name" value="Adhesion_dom_fimbrial"/>
</dbReference>
<feature type="chain" id="PRO_5003118276" evidence="1">
    <location>
        <begin position="24"/>
        <end position="183"/>
    </location>
</feature>
<sequence length="183" mass="18240">MSKLCTKIAVIAVSLGLSASALASDGTINFKGVISAAACTVSSIAGSSTASGTVNFGTVSSTSFGKAGSTTGGTPFSIELKDCAVASSPSITFNGAAVATTGYTSLFSTDIAGLGIRISDADNLSTVYAPGVSSENTGFNSLKTGVTQAVANFKAWLVDYTGSSDYTGTIDTNVTFVIDYANT</sequence>
<dbReference type="GO" id="GO:0043709">
    <property type="term" value="P:cell adhesion involved in single-species biofilm formation"/>
    <property type="evidence" value="ECO:0007669"/>
    <property type="project" value="TreeGrafter"/>
</dbReference>
<dbReference type="Proteomes" id="UP000008793">
    <property type="component" value="Chromosome"/>
</dbReference>
<keyword evidence="4" id="KW-1185">Reference proteome</keyword>
<dbReference type="STRING" id="634500.EbC_35150"/>
<evidence type="ECO:0000259" key="2">
    <source>
        <dbReference type="Pfam" id="PF00419"/>
    </source>
</evidence>
<dbReference type="InterPro" id="IPR050263">
    <property type="entry name" value="Bact_Fimbrial_Adh_Pro"/>
</dbReference>
<dbReference type="EMBL" id="FP236843">
    <property type="protein sequence ID" value="CAX61046.1"/>
    <property type="molecule type" value="Genomic_DNA"/>
</dbReference>
<dbReference type="SUPFAM" id="SSF49401">
    <property type="entry name" value="Bacterial adhesins"/>
    <property type="match status" value="1"/>
</dbReference>
<dbReference type="PANTHER" id="PTHR33420:SF26">
    <property type="entry name" value="FIMBRIAL SUBUNIT"/>
    <property type="match status" value="1"/>
</dbReference>
<proteinExistence type="predicted"/>
<dbReference type="InterPro" id="IPR036937">
    <property type="entry name" value="Adhesion_dom_fimbrial_sf"/>
</dbReference>
<dbReference type="AlphaFoldDB" id="D8MW39"/>
<dbReference type="RefSeq" id="WP_013203530.1">
    <property type="nucleotide sequence ID" value="NC_014306.1"/>
</dbReference>
<dbReference type="HOGENOM" id="CLU_088965_0_3_6"/>
<dbReference type="KEGG" id="ebi:EbC_35150"/>